<feature type="compositionally biased region" description="Acidic residues" evidence="1">
    <location>
        <begin position="53"/>
        <end position="65"/>
    </location>
</feature>
<feature type="compositionally biased region" description="Acidic residues" evidence="1">
    <location>
        <begin position="27"/>
        <end position="45"/>
    </location>
</feature>
<name>A0A9P0PL59_ACAOB</name>
<accession>A0A9P0PL59</accession>
<protein>
    <submittedName>
        <fullName evidence="2">Uncharacterized protein</fullName>
    </submittedName>
</protein>
<feature type="region of interest" description="Disordered" evidence="1">
    <location>
        <begin position="27"/>
        <end position="67"/>
    </location>
</feature>
<dbReference type="Proteomes" id="UP001152888">
    <property type="component" value="Unassembled WGS sequence"/>
</dbReference>
<evidence type="ECO:0000313" key="2">
    <source>
        <dbReference type="EMBL" id="CAH1988290.1"/>
    </source>
</evidence>
<sequence>MNTPGTSNFHPIPCKNFYGVYTEAELGGDETDLGSNVDPEEEIRDDGEKDTDIEQSDDENGDDPASDLLLKTTFHCSIEDLITAKTKLSGRRQSQHSQFGRDVKIWLHIYQVPKALLDKLIRH</sequence>
<dbReference type="AlphaFoldDB" id="A0A9P0PL59"/>
<evidence type="ECO:0000313" key="3">
    <source>
        <dbReference type="Proteomes" id="UP001152888"/>
    </source>
</evidence>
<organism evidence="2 3">
    <name type="scientific">Acanthoscelides obtectus</name>
    <name type="common">Bean weevil</name>
    <name type="synonym">Bruchus obtectus</name>
    <dbReference type="NCBI Taxonomy" id="200917"/>
    <lineage>
        <taxon>Eukaryota</taxon>
        <taxon>Metazoa</taxon>
        <taxon>Ecdysozoa</taxon>
        <taxon>Arthropoda</taxon>
        <taxon>Hexapoda</taxon>
        <taxon>Insecta</taxon>
        <taxon>Pterygota</taxon>
        <taxon>Neoptera</taxon>
        <taxon>Endopterygota</taxon>
        <taxon>Coleoptera</taxon>
        <taxon>Polyphaga</taxon>
        <taxon>Cucujiformia</taxon>
        <taxon>Chrysomeloidea</taxon>
        <taxon>Chrysomelidae</taxon>
        <taxon>Bruchinae</taxon>
        <taxon>Bruchini</taxon>
        <taxon>Acanthoscelides</taxon>
    </lineage>
</organism>
<reference evidence="2" key="1">
    <citation type="submission" date="2022-03" db="EMBL/GenBank/DDBJ databases">
        <authorList>
            <person name="Sayadi A."/>
        </authorList>
    </citation>
    <scope>NUCLEOTIDE SEQUENCE</scope>
</reference>
<keyword evidence="3" id="KW-1185">Reference proteome</keyword>
<comment type="caution">
    <text evidence="2">The sequence shown here is derived from an EMBL/GenBank/DDBJ whole genome shotgun (WGS) entry which is preliminary data.</text>
</comment>
<gene>
    <name evidence="2" type="ORF">ACAOBT_LOCUS18383</name>
</gene>
<proteinExistence type="predicted"/>
<evidence type="ECO:0000256" key="1">
    <source>
        <dbReference type="SAM" id="MobiDB-lite"/>
    </source>
</evidence>
<dbReference type="EMBL" id="CAKOFQ010007041">
    <property type="protein sequence ID" value="CAH1988290.1"/>
    <property type="molecule type" value="Genomic_DNA"/>
</dbReference>